<dbReference type="NCBIfam" id="TIGR02458">
    <property type="entry name" value="CbtA"/>
    <property type="match status" value="1"/>
</dbReference>
<dbReference type="OrthoDB" id="9813640at2"/>
<dbReference type="Proteomes" id="UP000325755">
    <property type="component" value="Chromosome"/>
</dbReference>
<name>A0A5Q0BNF0_9GAMM</name>
<dbReference type="KEGG" id="mmob:F6R98_12160"/>
<protein>
    <recommendedName>
        <fullName evidence="4">Cobalt transporter</fullName>
    </recommendedName>
</protein>
<dbReference type="RefSeq" id="WP_153249258.1">
    <property type="nucleotide sequence ID" value="NZ_CP044205.1"/>
</dbReference>
<keyword evidence="1" id="KW-0472">Membrane</keyword>
<evidence type="ECO:0008006" key="4">
    <source>
        <dbReference type="Google" id="ProtNLM"/>
    </source>
</evidence>
<evidence type="ECO:0000313" key="2">
    <source>
        <dbReference type="EMBL" id="QFY43276.1"/>
    </source>
</evidence>
<feature type="transmembrane region" description="Helical" evidence="1">
    <location>
        <begin position="137"/>
        <end position="154"/>
    </location>
</feature>
<evidence type="ECO:0000313" key="3">
    <source>
        <dbReference type="Proteomes" id="UP000325755"/>
    </source>
</evidence>
<dbReference type="InterPro" id="IPR012666">
    <property type="entry name" value="CbtA_put"/>
</dbReference>
<feature type="transmembrane region" description="Helical" evidence="1">
    <location>
        <begin position="69"/>
        <end position="89"/>
    </location>
</feature>
<keyword evidence="1" id="KW-0812">Transmembrane</keyword>
<sequence length="225" mass="24002">MFIPILRTAAIAGLLAALLLTLLQALWVTPLILNAETYENRANVFGMSAQLATEAQAADNFWGRTAGTALANAAMGLGYGLILSGLYLLRRPSGSGLLQGVAWGLAGYTVFFAAPSLGLLPELPGTATAELSARQHWWLGTTLATAAGLALLFLQARRLLQMLGLLLLMLPHWLGAPQPALAVSLAPEVLQTQFRVATLICNALFWLLLGISSVYLFQRSMEDNG</sequence>
<feature type="transmembrane region" description="Helical" evidence="1">
    <location>
        <begin position="196"/>
        <end position="217"/>
    </location>
</feature>
<dbReference type="AlphaFoldDB" id="A0A5Q0BNF0"/>
<feature type="transmembrane region" description="Helical" evidence="1">
    <location>
        <begin position="96"/>
        <end position="117"/>
    </location>
</feature>
<evidence type="ECO:0000256" key="1">
    <source>
        <dbReference type="SAM" id="Phobius"/>
    </source>
</evidence>
<keyword evidence="1" id="KW-1133">Transmembrane helix</keyword>
<accession>A0A5Q0BNF0</accession>
<keyword evidence="3" id="KW-1185">Reference proteome</keyword>
<dbReference type="Pfam" id="PF09490">
    <property type="entry name" value="CbtA"/>
    <property type="match status" value="1"/>
</dbReference>
<feature type="transmembrane region" description="Helical" evidence="1">
    <location>
        <begin position="159"/>
        <end position="176"/>
    </location>
</feature>
<organism evidence="2 3">
    <name type="scientific">Candidatus Methylospira mobilis</name>
    <dbReference type="NCBI Taxonomy" id="1808979"/>
    <lineage>
        <taxon>Bacteria</taxon>
        <taxon>Pseudomonadati</taxon>
        <taxon>Pseudomonadota</taxon>
        <taxon>Gammaproteobacteria</taxon>
        <taxon>Methylococcales</taxon>
        <taxon>Methylococcaceae</taxon>
        <taxon>Candidatus Methylospira</taxon>
    </lineage>
</organism>
<dbReference type="EMBL" id="CP044205">
    <property type="protein sequence ID" value="QFY43276.1"/>
    <property type="molecule type" value="Genomic_DNA"/>
</dbReference>
<proteinExistence type="predicted"/>
<reference evidence="2 3" key="1">
    <citation type="submission" date="2019-09" db="EMBL/GenBank/DDBJ databases">
        <title>Ecophysiology of the spiral-shaped methanotroph Methylospira mobilis as revealed by the complete genome sequence.</title>
        <authorList>
            <person name="Oshkin I.Y."/>
            <person name="Dedysh S.N."/>
            <person name="Miroshnikov K."/>
            <person name="Danilova O.V."/>
            <person name="Hakobyan A."/>
            <person name="Liesack W."/>
        </authorList>
    </citation>
    <scope>NUCLEOTIDE SEQUENCE [LARGE SCALE GENOMIC DNA]</scope>
    <source>
        <strain evidence="2 3">Shm1</strain>
    </source>
</reference>
<gene>
    <name evidence="2" type="ORF">F6R98_12160</name>
</gene>
<dbReference type="InParanoid" id="A0A5Q0BNF0"/>